<evidence type="ECO:0000256" key="1">
    <source>
        <dbReference type="ARBA" id="ARBA00012864"/>
    </source>
</evidence>
<evidence type="ECO:0000313" key="9">
    <source>
        <dbReference type="EMBL" id="MCZ4243146.1"/>
    </source>
</evidence>
<dbReference type="InterPro" id="IPR006680">
    <property type="entry name" value="Amidohydro-rel"/>
</dbReference>
<feature type="binding site" evidence="7">
    <location>
        <position position="182"/>
    </location>
    <ligand>
        <name>4-imidazolone-5-propanoate</name>
        <dbReference type="ChEBI" id="CHEBI:77893"/>
    </ligand>
</feature>
<keyword evidence="2 7" id="KW-0479">Metal-binding</keyword>
<feature type="binding site" evidence="7">
    <location>
        <position position="323"/>
    </location>
    <ligand>
        <name>N-formimidoyl-L-glutamate</name>
        <dbReference type="ChEBI" id="CHEBI:58928"/>
    </ligand>
</feature>
<feature type="binding site" evidence="7">
    <location>
        <position position="149"/>
    </location>
    <ligand>
        <name>4-imidazolone-5-propanoate</name>
        <dbReference type="ChEBI" id="CHEBI:77893"/>
    </ligand>
</feature>
<feature type="binding site" evidence="7">
    <location>
        <position position="326"/>
    </location>
    <ligand>
        <name>4-imidazolone-5-propanoate</name>
        <dbReference type="ChEBI" id="CHEBI:77893"/>
    </ligand>
</feature>
<feature type="binding site" evidence="7">
    <location>
        <position position="250"/>
    </location>
    <ligand>
        <name>4-imidazolone-5-propanoate</name>
        <dbReference type="ChEBI" id="CHEBI:77893"/>
    </ligand>
</feature>
<keyword evidence="4 7" id="KW-0369">Histidine metabolism</keyword>
<comment type="catalytic activity">
    <reaction evidence="7">
        <text>4-imidazolone-5-propanoate + H2O = N-formimidoyl-L-glutamate</text>
        <dbReference type="Rhea" id="RHEA:23660"/>
        <dbReference type="ChEBI" id="CHEBI:15377"/>
        <dbReference type="ChEBI" id="CHEBI:58928"/>
        <dbReference type="ChEBI" id="CHEBI:77893"/>
        <dbReference type="EC" id="3.5.2.7"/>
    </reaction>
</comment>
<feature type="binding site" evidence="7">
    <location>
        <position position="77"/>
    </location>
    <ligand>
        <name>Zn(2+)</name>
        <dbReference type="ChEBI" id="CHEBI:29105"/>
    </ligand>
</feature>
<evidence type="ECO:0000256" key="5">
    <source>
        <dbReference type="ARBA" id="ARBA00022833"/>
    </source>
</evidence>
<keyword evidence="5 7" id="KW-0862">Zinc</keyword>
<dbReference type="NCBIfam" id="TIGR01224">
    <property type="entry name" value="hutI"/>
    <property type="match status" value="1"/>
</dbReference>
<dbReference type="InterPro" id="IPR005920">
    <property type="entry name" value="HutI"/>
</dbReference>
<dbReference type="SUPFAM" id="SSF51338">
    <property type="entry name" value="Composite domain of metallo-dependent hydrolases"/>
    <property type="match status" value="1"/>
</dbReference>
<evidence type="ECO:0000256" key="4">
    <source>
        <dbReference type="ARBA" id="ARBA00022808"/>
    </source>
</evidence>
<dbReference type="EMBL" id="JAPWGM010000001">
    <property type="protein sequence ID" value="MCZ4243146.1"/>
    <property type="molecule type" value="Genomic_DNA"/>
</dbReference>
<organism evidence="9 10">
    <name type="scientific">Pedobacter punctiformis</name>
    <dbReference type="NCBI Taxonomy" id="3004097"/>
    <lineage>
        <taxon>Bacteria</taxon>
        <taxon>Pseudomonadati</taxon>
        <taxon>Bacteroidota</taxon>
        <taxon>Sphingobacteriia</taxon>
        <taxon>Sphingobacteriales</taxon>
        <taxon>Sphingobacteriaceae</taxon>
        <taxon>Pedobacter</taxon>
    </lineage>
</organism>
<feature type="domain" description="Amidohydrolase-related" evidence="8">
    <location>
        <begin position="69"/>
        <end position="409"/>
    </location>
</feature>
<keyword evidence="10" id="KW-1185">Reference proteome</keyword>
<keyword evidence="3 7" id="KW-0378">Hydrolase</keyword>
<evidence type="ECO:0000256" key="7">
    <source>
        <dbReference type="HAMAP-Rule" id="MF_00372"/>
    </source>
</evidence>
<dbReference type="HAMAP" id="MF_00372">
    <property type="entry name" value="HutI"/>
    <property type="match status" value="1"/>
</dbReference>
<evidence type="ECO:0000259" key="8">
    <source>
        <dbReference type="Pfam" id="PF01979"/>
    </source>
</evidence>
<feature type="binding site" evidence="7">
    <location>
        <position position="325"/>
    </location>
    <ligand>
        <name>N-formimidoyl-L-glutamate</name>
        <dbReference type="ChEBI" id="CHEBI:58928"/>
    </ligand>
</feature>
<accession>A0ABT4L5N4</accession>
<feature type="binding site" evidence="7">
    <location>
        <position position="321"/>
    </location>
    <ligand>
        <name>Fe(3+)</name>
        <dbReference type="ChEBI" id="CHEBI:29034"/>
    </ligand>
</feature>
<dbReference type="PANTHER" id="PTHR42752">
    <property type="entry name" value="IMIDAZOLONEPROPIONASE"/>
    <property type="match status" value="1"/>
</dbReference>
<dbReference type="Gene3D" id="3.20.20.140">
    <property type="entry name" value="Metal-dependent hydrolases"/>
    <property type="match status" value="1"/>
</dbReference>
<dbReference type="InterPro" id="IPR011059">
    <property type="entry name" value="Metal-dep_hydrolase_composite"/>
</dbReference>
<sequence length="412" mass="44933">MLIVNIKGLVGLHPKDKLVIRGNEMASLPVLENAWLLIENDLIKDFGRMDEMPPAVSSLPTIDVQEKYVFPSWCDSHTHIVFAASREEEFAMKIEGKSYEEIAAAGGGILNSARKLQQATEDELFKRASNRLQQMIMMGTGAIEIKSGYGLTVESELKMLRVIRRLKQQFPIPVKATFLAAHAYPAEYKENHQGYIDLIINEMLPQIAAGKLADYIDVFCEKGFFSVEETDLILQAGAKYGLKPKIHANQLSVSGGVEVGVKNDAVSVDHLEETDENVINSLKNSDTIVTLLPSCSFYLGIPFANAKGLIAADLPVALATDYNPGSTPSGNMNFVVSLACIKMKILPEQAINAATINGAAAMEISEDFGSIAIGKKANLFITKPMSSVAYLPYSFGQPQIETVILNGKIYNG</sequence>
<keyword evidence="6 7" id="KW-0408">Iron</keyword>
<dbReference type="EC" id="3.5.2.7" evidence="1 7"/>
<comment type="caution">
    <text evidence="9">The sequence shown here is derived from an EMBL/GenBank/DDBJ whole genome shotgun (WGS) entry which is preliminary data.</text>
</comment>
<comment type="cofactor">
    <cofactor evidence="7">
        <name>Zn(2+)</name>
        <dbReference type="ChEBI" id="CHEBI:29105"/>
    </cofactor>
    <cofactor evidence="7">
        <name>Fe(3+)</name>
        <dbReference type="ChEBI" id="CHEBI:29034"/>
    </cofactor>
    <text evidence="7">Binds 1 zinc or iron ion per subunit.</text>
</comment>
<reference evidence="9" key="1">
    <citation type="submission" date="2022-12" db="EMBL/GenBank/DDBJ databases">
        <title>Genome sequence of HCMS5-2.</title>
        <authorList>
            <person name="Woo H."/>
        </authorList>
    </citation>
    <scope>NUCLEOTIDE SEQUENCE</scope>
    <source>
        <strain evidence="9">HCMS5-2</strain>
    </source>
</reference>
<evidence type="ECO:0000256" key="6">
    <source>
        <dbReference type="ARBA" id="ARBA00023004"/>
    </source>
</evidence>
<feature type="binding site" evidence="7">
    <location>
        <position position="247"/>
    </location>
    <ligand>
        <name>Fe(3+)</name>
        <dbReference type="ChEBI" id="CHEBI:29034"/>
    </ligand>
</feature>
<dbReference type="InterPro" id="IPR032466">
    <property type="entry name" value="Metal_Hydrolase"/>
</dbReference>
<comment type="pathway">
    <text evidence="7">Amino-acid degradation; L-histidine degradation into L-glutamate; N-formimidoyl-L-glutamate from L-histidine: step 3/3.</text>
</comment>
<dbReference type="GO" id="GO:0050480">
    <property type="term" value="F:imidazolonepropionase activity"/>
    <property type="evidence" value="ECO:0007669"/>
    <property type="project" value="UniProtKB-EC"/>
</dbReference>
<feature type="binding site" evidence="7">
    <location>
        <position position="79"/>
    </location>
    <ligand>
        <name>Zn(2+)</name>
        <dbReference type="ChEBI" id="CHEBI:29105"/>
    </ligand>
</feature>
<feature type="binding site" evidence="7">
    <location>
        <position position="247"/>
    </location>
    <ligand>
        <name>Zn(2+)</name>
        <dbReference type="ChEBI" id="CHEBI:29105"/>
    </ligand>
</feature>
<comment type="function">
    <text evidence="7">Catalyzes the hydrolytic cleavage of the carbon-nitrogen bond in imidazolone-5-propanoate to yield N-formimidoyl-L-glutamate. It is the third step in the universal histidine degradation pathway.</text>
</comment>
<comment type="subcellular location">
    <subcellularLocation>
        <location evidence="7">Cytoplasm</location>
    </subcellularLocation>
</comment>
<keyword evidence="7" id="KW-0963">Cytoplasm</keyword>
<evidence type="ECO:0000313" key="10">
    <source>
        <dbReference type="Proteomes" id="UP001144347"/>
    </source>
</evidence>
<evidence type="ECO:0000256" key="2">
    <source>
        <dbReference type="ARBA" id="ARBA00022723"/>
    </source>
</evidence>
<name>A0ABT4L5N4_9SPHI</name>
<dbReference type="RefSeq" id="WP_269426217.1">
    <property type="nucleotide sequence ID" value="NZ_JAPWGM010000001.1"/>
</dbReference>
<dbReference type="Gene3D" id="2.30.40.10">
    <property type="entry name" value="Urease, subunit C, domain 1"/>
    <property type="match status" value="1"/>
</dbReference>
<feature type="binding site" evidence="7">
    <location>
        <position position="79"/>
    </location>
    <ligand>
        <name>Fe(3+)</name>
        <dbReference type="ChEBI" id="CHEBI:29034"/>
    </ligand>
</feature>
<protein>
    <recommendedName>
        <fullName evidence="1 7">Imidazolonepropionase</fullName>
        <ecNumber evidence="1 7">3.5.2.7</ecNumber>
    </recommendedName>
    <alternativeName>
        <fullName evidence="7">Imidazolone-5-propionate hydrolase</fullName>
    </alternativeName>
</protein>
<gene>
    <name evidence="7 9" type="primary">hutI</name>
    <name evidence="9" type="ORF">O0955_03945</name>
</gene>
<feature type="binding site" evidence="7">
    <location>
        <position position="86"/>
    </location>
    <ligand>
        <name>4-imidazolone-5-propanoate</name>
        <dbReference type="ChEBI" id="CHEBI:77893"/>
    </ligand>
</feature>
<dbReference type="Proteomes" id="UP001144347">
    <property type="component" value="Unassembled WGS sequence"/>
</dbReference>
<feature type="binding site" evidence="7">
    <location>
        <position position="149"/>
    </location>
    <ligand>
        <name>N-formimidoyl-L-glutamate</name>
        <dbReference type="ChEBI" id="CHEBI:58928"/>
    </ligand>
</feature>
<feature type="binding site" evidence="7">
    <location>
        <position position="77"/>
    </location>
    <ligand>
        <name>Fe(3+)</name>
        <dbReference type="ChEBI" id="CHEBI:29034"/>
    </ligand>
</feature>
<dbReference type="PANTHER" id="PTHR42752:SF1">
    <property type="entry name" value="IMIDAZOLONEPROPIONASE-RELATED"/>
    <property type="match status" value="1"/>
</dbReference>
<proteinExistence type="inferred from homology"/>
<feature type="binding site" evidence="7">
    <location>
        <position position="321"/>
    </location>
    <ligand>
        <name>Zn(2+)</name>
        <dbReference type="ChEBI" id="CHEBI:29105"/>
    </ligand>
</feature>
<comment type="similarity">
    <text evidence="7">Belongs to the metallo-dependent hydrolases superfamily. HutI family.</text>
</comment>
<dbReference type="Pfam" id="PF01979">
    <property type="entry name" value="Amidohydro_1"/>
    <property type="match status" value="1"/>
</dbReference>
<dbReference type="SUPFAM" id="SSF51556">
    <property type="entry name" value="Metallo-dependent hydrolases"/>
    <property type="match status" value="1"/>
</dbReference>
<evidence type="ECO:0000256" key="3">
    <source>
        <dbReference type="ARBA" id="ARBA00022801"/>
    </source>
</evidence>